<evidence type="ECO:0000256" key="5">
    <source>
        <dbReference type="SAM" id="Coils"/>
    </source>
</evidence>
<reference evidence="8 9" key="1">
    <citation type="submission" date="2020-07" db="EMBL/GenBank/DDBJ databases">
        <title>Bacterium isolated from marine sediment.</title>
        <authorList>
            <person name="Shang D."/>
            <person name="Du Z.-J."/>
        </authorList>
    </citation>
    <scope>NUCLEOTIDE SEQUENCE [LARGE SCALE GENOMIC DNA]</scope>
    <source>
        <strain evidence="8 9">S7007</strain>
    </source>
</reference>
<dbReference type="PROSITE" id="PS01124">
    <property type="entry name" value="HTH_ARAC_FAMILY_2"/>
    <property type="match status" value="1"/>
</dbReference>
<feature type="domain" description="HTH araC/xylS-type" evidence="7">
    <location>
        <begin position="482"/>
        <end position="566"/>
    </location>
</feature>
<dbReference type="InterPro" id="IPR019734">
    <property type="entry name" value="TPR_rpt"/>
</dbReference>
<gene>
    <name evidence="8" type="ORF">H3Z83_09895</name>
</gene>
<dbReference type="GO" id="GO:0003700">
    <property type="term" value="F:DNA-binding transcription factor activity"/>
    <property type="evidence" value="ECO:0007669"/>
    <property type="project" value="InterPro"/>
</dbReference>
<organism evidence="8 9">
    <name type="scientific">Tenacibaculum pelagium</name>
    <dbReference type="NCBI Taxonomy" id="2759527"/>
    <lineage>
        <taxon>Bacteria</taxon>
        <taxon>Pseudomonadati</taxon>
        <taxon>Bacteroidota</taxon>
        <taxon>Flavobacteriia</taxon>
        <taxon>Flavobacteriales</taxon>
        <taxon>Flavobacteriaceae</taxon>
        <taxon>Tenacibaculum</taxon>
    </lineage>
</organism>
<evidence type="ECO:0000256" key="4">
    <source>
        <dbReference type="PROSITE-ProRule" id="PRU00339"/>
    </source>
</evidence>
<dbReference type="InterPro" id="IPR009057">
    <property type="entry name" value="Homeodomain-like_sf"/>
</dbReference>
<dbReference type="GO" id="GO:0043565">
    <property type="term" value="F:sequence-specific DNA binding"/>
    <property type="evidence" value="ECO:0007669"/>
    <property type="project" value="InterPro"/>
</dbReference>
<dbReference type="PANTHER" id="PTHR43280:SF2">
    <property type="entry name" value="HTH-TYPE TRANSCRIPTIONAL REGULATOR EXSA"/>
    <property type="match status" value="1"/>
</dbReference>
<evidence type="ECO:0000313" key="8">
    <source>
        <dbReference type="EMBL" id="MBA6156826.1"/>
    </source>
</evidence>
<keyword evidence="6" id="KW-0472">Membrane</keyword>
<dbReference type="PANTHER" id="PTHR43280">
    <property type="entry name" value="ARAC-FAMILY TRANSCRIPTIONAL REGULATOR"/>
    <property type="match status" value="1"/>
</dbReference>
<feature type="coiled-coil region" evidence="5">
    <location>
        <begin position="413"/>
        <end position="440"/>
    </location>
</feature>
<evidence type="ECO:0000256" key="2">
    <source>
        <dbReference type="ARBA" id="ARBA00023125"/>
    </source>
</evidence>
<evidence type="ECO:0000256" key="1">
    <source>
        <dbReference type="ARBA" id="ARBA00023015"/>
    </source>
</evidence>
<feature type="transmembrane region" description="Helical" evidence="6">
    <location>
        <begin position="387"/>
        <end position="409"/>
    </location>
</feature>
<keyword evidence="3" id="KW-0804">Transcription</keyword>
<dbReference type="InterPro" id="IPR018060">
    <property type="entry name" value="HTH_AraC"/>
</dbReference>
<keyword evidence="4" id="KW-0802">TPR repeat</keyword>
<keyword evidence="5" id="KW-0175">Coiled coil</keyword>
<dbReference type="RefSeq" id="WP_182125326.1">
    <property type="nucleotide sequence ID" value="NZ_JACGLS010000004.1"/>
</dbReference>
<sequence length="571" mass="66383">MKTQIKILLILNLVVCCSIFGQRSTKASVLLDSISSKVSYKANPLEIIKLSKKLLKAGEKERDTFLILRALHHLGRRSQFANENYKSIKYFNRELLFFTNNLLSQKVKNELKGTEIAPVEIYAQLGNNFSNLGDKKKALEYFNLSKNIAEKEELPFYKAVIPVLIGEIKVSIKEYDQAIKYYKLGLKRLESSKVINEKTKKFNSSITVRNLAHTYLLKNEIDSAKFTLNYGINKGYHTNTKNSELIYSIVKAEILIFENKLNEALEQYKTIENKSNILDPAKGILYYYNGYAKCLAKLGKYKMAIDLMKKGILIRLKEAKDFSLSEDYKQLAKYYKADGNLEKSNTYFEKYVLSQTALERNKRDVIKEFHDNELQSLNSQKEQQQKITSLLIIGGTVVIILLLLYLFILSKRKKKNTKKFEELLRKIESLEQQQKLVDTKDDVLEEKSTLDINKETFDEILTGLQKIEEQHYYLKQECNSYNVAKKIKTNTSYLSKVINAHHQKNFNTYINDLRINYAILKLKEDTRFRSYSIQSISEDIGYKSPDSFTKYFKRRTGLLPSVYIKKLNLIT</sequence>
<name>A0A839AQP3_9FLAO</name>
<dbReference type="AlphaFoldDB" id="A0A839AQP3"/>
<keyword evidence="2" id="KW-0238">DNA-binding</keyword>
<dbReference type="SMART" id="SM00028">
    <property type="entry name" value="TPR"/>
    <property type="match status" value="3"/>
</dbReference>
<dbReference type="InterPro" id="IPR011990">
    <property type="entry name" value="TPR-like_helical_dom_sf"/>
</dbReference>
<evidence type="ECO:0000256" key="6">
    <source>
        <dbReference type="SAM" id="Phobius"/>
    </source>
</evidence>
<protein>
    <submittedName>
        <fullName evidence="8">Helix-turn-helix domain-containing protein</fullName>
    </submittedName>
</protein>
<keyword evidence="6" id="KW-1133">Transmembrane helix</keyword>
<dbReference type="Pfam" id="PF12833">
    <property type="entry name" value="HTH_18"/>
    <property type="match status" value="1"/>
</dbReference>
<dbReference type="SMART" id="SM00342">
    <property type="entry name" value="HTH_ARAC"/>
    <property type="match status" value="1"/>
</dbReference>
<comment type="caution">
    <text evidence="8">The sequence shown here is derived from an EMBL/GenBank/DDBJ whole genome shotgun (WGS) entry which is preliminary data.</text>
</comment>
<dbReference type="EMBL" id="JACGLS010000004">
    <property type="protein sequence ID" value="MBA6156826.1"/>
    <property type="molecule type" value="Genomic_DNA"/>
</dbReference>
<evidence type="ECO:0000259" key="7">
    <source>
        <dbReference type="PROSITE" id="PS01124"/>
    </source>
</evidence>
<evidence type="ECO:0000256" key="3">
    <source>
        <dbReference type="ARBA" id="ARBA00023163"/>
    </source>
</evidence>
<dbReference type="PROSITE" id="PS50005">
    <property type="entry name" value="TPR"/>
    <property type="match status" value="1"/>
</dbReference>
<feature type="repeat" description="TPR" evidence="4">
    <location>
        <begin position="119"/>
        <end position="152"/>
    </location>
</feature>
<keyword evidence="6" id="KW-0812">Transmembrane</keyword>
<proteinExistence type="predicted"/>
<dbReference type="SUPFAM" id="SSF46689">
    <property type="entry name" value="Homeodomain-like"/>
    <property type="match status" value="1"/>
</dbReference>
<evidence type="ECO:0000313" key="9">
    <source>
        <dbReference type="Proteomes" id="UP000563906"/>
    </source>
</evidence>
<dbReference type="Proteomes" id="UP000563906">
    <property type="component" value="Unassembled WGS sequence"/>
</dbReference>
<dbReference type="SUPFAM" id="SSF48452">
    <property type="entry name" value="TPR-like"/>
    <property type="match status" value="2"/>
</dbReference>
<dbReference type="Gene3D" id="1.10.10.60">
    <property type="entry name" value="Homeodomain-like"/>
    <property type="match status" value="2"/>
</dbReference>
<dbReference type="Gene3D" id="1.25.40.10">
    <property type="entry name" value="Tetratricopeptide repeat domain"/>
    <property type="match status" value="2"/>
</dbReference>
<keyword evidence="9" id="KW-1185">Reference proteome</keyword>
<accession>A0A839AQP3</accession>
<keyword evidence="1" id="KW-0805">Transcription regulation</keyword>